<keyword evidence="2" id="KW-1133">Transmembrane helix</keyword>
<keyword evidence="2" id="KW-0472">Membrane</keyword>
<dbReference type="RefSeq" id="XP_024890002.1">
    <property type="nucleotide sequence ID" value="XM_025034234.1"/>
</dbReference>
<evidence type="ECO:0000256" key="2">
    <source>
        <dbReference type="SAM" id="Phobius"/>
    </source>
</evidence>
<dbReference type="Proteomes" id="UP000504618">
    <property type="component" value="Unplaced"/>
</dbReference>
<dbReference type="AlphaFoldDB" id="A0A6J1R5T9"/>
<protein>
    <submittedName>
        <fullName evidence="4">Uncharacterized protein LOC112466240</fullName>
    </submittedName>
</protein>
<keyword evidence="2" id="KW-0812">Transmembrane</keyword>
<dbReference type="GeneID" id="112466240"/>
<evidence type="ECO:0000256" key="1">
    <source>
        <dbReference type="SAM" id="MobiDB-lite"/>
    </source>
</evidence>
<sequence>MEEQLVNPFENDSMLPNDVQEKLAKIMERYQQMSDEEKEQFQQGAFDVLTKSLNKLPRNTILPMWLAPYQSYILFIFAVLIVGFLLALFARRLYRRTKEREQRQEEKRKLRQQKAEMKKKKKKQT</sequence>
<evidence type="ECO:0000313" key="4">
    <source>
        <dbReference type="RefSeq" id="XP_024890002.1"/>
    </source>
</evidence>
<gene>
    <name evidence="4" type="primary">LOC112466240</name>
</gene>
<accession>A0A6J1R5T9</accession>
<evidence type="ECO:0000313" key="3">
    <source>
        <dbReference type="Proteomes" id="UP000504618"/>
    </source>
</evidence>
<feature type="transmembrane region" description="Helical" evidence="2">
    <location>
        <begin position="72"/>
        <end position="90"/>
    </location>
</feature>
<name>A0A6J1R5T9_9HYME</name>
<organism evidence="3 4">
    <name type="scientific">Temnothorax curvispinosus</name>
    <dbReference type="NCBI Taxonomy" id="300111"/>
    <lineage>
        <taxon>Eukaryota</taxon>
        <taxon>Metazoa</taxon>
        <taxon>Ecdysozoa</taxon>
        <taxon>Arthropoda</taxon>
        <taxon>Hexapoda</taxon>
        <taxon>Insecta</taxon>
        <taxon>Pterygota</taxon>
        <taxon>Neoptera</taxon>
        <taxon>Endopterygota</taxon>
        <taxon>Hymenoptera</taxon>
        <taxon>Apocrita</taxon>
        <taxon>Aculeata</taxon>
        <taxon>Formicoidea</taxon>
        <taxon>Formicidae</taxon>
        <taxon>Myrmicinae</taxon>
        <taxon>Temnothorax</taxon>
    </lineage>
</organism>
<keyword evidence="3" id="KW-1185">Reference proteome</keyword>
<feature type="compositionally biased region" description="Basic and acidic residues" evidence="1">
    <location>
        <begin position="98"/>
        <end position="116"/>
    </location>
</feature>
<reference evidence="4" key="1">
    <citation type="submission" date="2025-08" db="UniProtKB">
        <authorList>
            <consortium name="RefSeq"/>
        </authorList>
    </citation>
    <scope>IDENTIFICATION</scope>
    <source>
        <tissue evidence="4">Whole body</tissue>
    </source>
</reference>
<proteinExistence type="predicted"/>
<dbReference type="OrthoDB" id="7547313at2759"/>
<feature type="region of interest" description="Disordered" evidence="1">
    <location>
        <begin position="98"/>
        <end position="125"/>
    </location>
</feature>